<dbReference type="EMBL" id="JACWZZ010000002">
    <property type="protein sequence ID" value="MBD2715845.1"/>
    <property type="molecule type" value="Genomic_DNA"/>
</dbReference>
<dbReference type="RefSeq" id="WP_190784804.1">
    <property type="nucleotide sequence ID" value="NZ_JACWZZ010000002.1"/>
</dbReference>
<dbReference type="Proteomes" id="UP000642468">
    <property type="component" value="Unassembled WGS sequence"/>
</dbReference>
<accession>A0ABR8JG55</accession>
<reference evidence="1 2" key="1">
    <citation type="submission" date="2020-09" db="EMBL/GenBank/DDBJ databases">
        <authorList>
            <person name="Kim M.K."/>
        </authorList>
    </citation>
    <scope>NUCLEOTIDE SEQUENCE [LARGE SCALE GENOMIC DNA]</scope>
    <source>
        <strain evidence="1 2">BT646</strain>
    </source>
</reference>
<evidence type="ECO:0000313" key="2">
    <source>
        <dbReference type="Proteomes" id="UP000642468"/>
    </source>
</evidence>
<protein>
    <submittedName>
        <fullName evidence="1">Uncharacterized protein</fullName>
    </submittedName>
</protein>
<name>A0ABR8JG55_9BACT</name>
<organism evidence="1 2">
    <name type="scientific">Hymenobacter duratus</name>
    <dbReference type="NCBI Taxonomy" id="2771356"/>
    <lineage>
        <taxon>Bacteria</taxon>
        <taxon>Pseudomonadati</taxon>
        <taxon>Bacteroidota</taxon>
        <taxon>Cytophagia</taxon>
        <taxon>Cytophagales</taxon>
        <taxon>Hymenobacteraceae</taxon>
        <taxon>Hymenobacter</taxon>
    </lineage>
</organism>
<evidence type="ECO:0000313" key="1">
    <source>
        <dbReference type="EMBL" id="MBD2715845.1"/>
    </source>
</evidence>
<dbReference type="PROSITE" id="PS51257">
    <property type="entry name" value="PROKAR_LIPOPROTEIN"/>
    <property type="match status" value="1"/>
</dbReference>
<keyword evidence="2" id="KW-1185">Reference proteome</keyword>
<comment type="caution">
    <text evidence="1">The sequence shown here is derived from an EMBL/GenBank/DDBJ whole genome shotgun (WGS) entry which is preliminary data.</text>
</comment>
<sequence>MRIRVYVSALAIGLNTILLLSCEPRTAPTKQEHITVTPSRDLDSVLHRFIEADTLVQHPKFYAAFIKQDSISGNLSVYVFDEDNSNGIKVLPLTTWTVDKKVFFVFTGLEAIATGGDTIHHHLIRETERANRGKIWSPPFRGWRIVVQDQKVTRVDKQVIFLPFDPPPPPNKY</sequence>
<proteinExistence type="predicted"/>
<gene>
    <name evidence="1" type="ORF">IC231_12430</name>
</gene>